<dbReference type="Pfam" id="PF09537">
    <property type="entry name" value="DUF2383"/>
    <property type="match status" value="1"/>
</dbReference>
<dbReference type="KEGG" id="fki:FK004_12000"/>
<dbReference type="InterPro" id="IPR012347">
    <property type="entry name" value="Ferritin-like"/>
</dbReference>
<sequence length="149" mass="16566">MENQKSIDALNKLIEINNDRVEGYETAAKEADSADLKSLFASLQTTSQNNLTELRSEVTRLGGKPEEGTRVTGKFFRAWMDVKAAFTGNDRKTILNSCEFGEDKALETYENVLEENRGDLAPEQLALIAKQQASLTTDHDRVKALRDAA</sequence>
<dbReference type="InterPro" id="IPR009078">
    <property type="entry name" value="Ferritin-like_SF"/>
</dbReference>
<evidence type="ECO:0000313" key="3">
    <source>
        <dbReference type="Proteomes" id="UP000244677"/>
    </source>
</evidence>
<reference evidence="2 3" key="1">
    <citation type="submission" date="2017-04" db="EMBL/GenBank/DDBJ databases">
        <title>Complete genome sequence of Flavobacterium kingsejong AJ004.</title>
        <authorList>
            <person name="Lee P.C."/>
        </authorList>
    </citation>
    <scope>NUCLEOTIDE SEQUENCE [LARGE SCALE GENOMIC DNA]</scope>
    <source>
        <strain evidence="2 3">AJ004</strain>
    </source>
</reference>
<dbReference type="Proteomes" id="UP000244677">
    <property type="component" value="Chromosome"/>
</dbReference>
<organism evidence="2 3">
    <name type="scientific">Flavobacterium kingsejongi</name>
    <dbReference type="NCBI Taxonomy" id="1678728"/>
    <lineage>
        <taxon>Bacteria</taxon>
        <taxon>Pseudomonadati</taxon>
        <taxon>Bacteroidota</taxon>
        <taxon>Flavobacteriia</taxon>
        <taxon>Flavobacteriales</taxon>
        <taxon>Flavobacteriaceae</taxon>
        <taxon>Flavobacterium</taxon>
    </lineage>
</organism>
<dbReference type="RefSeq" id="WP_108737441.1">
    <property type="nucleotide sequence ID" value="NZ_CP020919.1"/>
</dbReference>
<dbReference type="InterPro" id="IPR016920">
    <property type="entry name" value="UCP029477"/>
</dbReference>
<gene>
    <name evidence="2" type="ORF">FK004_12000</name>
</gene>
<keyword evidence="3" id="KW-1185">Reference proteome</keyword>
<evidence type="ECO:0000313" key="2">
    <source>
        <dbReference type="EMBL" id="AWG25891.1"/>
    </source>
</evidence>
<dbReference type="AlphaFoldDB" id="A0A2S1LQE6"/>
<dbReference type="InterPro" id="IPR011971">
    <property type="entry name" value="CHP02284"/>
</dbReference>
<dbReference type="PIRSF" id="PIRSF029477">
    <property type="entry name" value="UCP029477"/>
    <property type="match status" value="1"/>
</dbReference>
<dbReference type="InterPro" id="IPR019052">
    <property type="entry name" value="DUF2383"/>
</dbReference>
<accession>A0A2S1LQE6</accession>
<name>A0A2S1LQE6_9FLAO</name>
<dbReference type="EMBL" id="CP020919">
    <property type="protein sequence ID" value="AWG25891.1"/>
    <property type="molecule type" value="Genomic_DNA"/>
</dbReference>
<protein>
    <recommendedName>
        <fullName evidence="1">DUF2383 domain-containing protein</fullName>
    </recommendedName>
</protein>
<proteinExistence type="predicted"/>
<evidence type="ECO:0000259" key="1">
    <source>
        <dbReference type="Pfam" id="PF09537"/>
    </source>
</evidence>
<feature type="domain" description="DUF2383" evidence="1">
    <location>
        <begin position="7"/>
        <end position="115"/>
    </location>
</feature>
<dbReference type="SUPFAM" id="SSF47240">
    <property type="entry name" value="Ferritin-like"/>
    <property type="match status" value="1"/>
</dbReference>
<dbReference type="NCBIfam" id="TIGR02284">
    <property type="entry name" value="PA2169 family four-helix-bundle protein"/>
    <property type="match status" value="1"/>
</dbReference>
<dbReference type="OrthoDB" id="282393at2"/>
<dbReference type="Gene3D" id="1.20.1260.10">
    <property type="match status" value="1"/>
</dbReference>